<evidence type="ECO:0000256" key="8">
    <source>
        <dbReference type="ARBA" id="ARBA00023098"/>
    </source>
</evidence>
<keyword evidence="4" id="KW-0444">Lipid biosynthesis</keyword>
<comment type="pathway">
    <text evidence="2">Lipid metabolism.</text>
</comment>
<gene>
    <name evidence="15" type="ORF">VICG_01554</name>
</gene>
<comment type="subcellular location">
    <subcellularLocation>
        <location evidence="1">Membrane</location>
    </subcellularLocation>
</comment>
<keyword evidence="6 13" id="KW-0812">Transmembrane</keyword>
<organism evidence="15 16">
    <name type="scientific">Vittaforma corneae (strain ATCC 50505)</name>
    <name type="common">Microsporidian parasite</name>
    <name type="synonym">Nosema corneum</name>
    <dbReference type="NCBI Taxonomy" id="993615"/>
    <lineage>
        <taxon>Eukaryota</taxon>
        <taxon>Fungi</taxon>
        <taxon>Fungi incertae sedis</taxon>
        <taxon>Microsporidia</taxon>
        <taxon>Nosematidae</taxon>
        <taxon>Vittaforma</taxon>
    </lineage>
</organism>
<dbReference type="Proteomes" id="UP000011082">
    <property type="component" value="Unassembled WGS sequence"/>
</dbReference>
<dbReference type="VEuPathDB" id="MicrosporidiaDB:VICG_01554"/>
<dbReference type="RefSeq" id="XP_007605000.1">
    <property type="nucleotide sequence ID" value="XM_007604938.1"/>
</dbReference>
<evidence type="ECO:0000256" key="6">
    <source>
        <dbReference type="ARBA" id="ARBA00022692"/>
    </source>
</evidence>
<dbReference type="InterPro" id="IPR002123">
    <property type="entry name" value="Plipid/glycerol_acylTrfase"/>
</dbReference>
<evidence type="ECO:0000256" key="4">
    <source>
        <dbReference type="ARBA" id="ARBA00022516"/>
    </source>
</evidence>
<dbReference type="SMART" id="SM00563">
    <property type="entry name" value="PlsC"/>
    <property type="match status" value="1"/>
</dbReference>
<evidence type="ECO:0000256" key="13">
    <source>
        <dbReference type="SAM" id="Phobius"/>
    </source>
</evidence>
<dbReference type="InParanoid" id="L2GLC7"/>
<evidence type="ECO:0000256" key="7">
    <source>
        <dbReference type="ARBA" id="ARBA00022989"/>
    </source>
</evidence>
<dbReference type="HOGENOM" id="CLU_031891_0_0_1"/>
<evidence type="ECO:0000256" key="12">
    <source>
        <dbReference type="ARBA" id="ARBA00023315"/>
    </source>
</evidence>
<dbReference type="GO" id="GO:0005783">
    <property type="term" value="C:endoplasmic reticulum"/>
    <property type="evidence" value="ECO:0007669"/>
    <property type="project" value="TreeGrafter"/>
</dbReference>
<reference evidence="16" key="1">
    <citation type="submission" date="2011-05" db="EMBL/GenBank/DDBJ databases">
        <title>The genome sequence of Vittaforma corneae strain ATCC 50505.</title>
        <authorList>
            <consortium name="The Broad Institute Genome Sequencing Platform"/>
            <person name="Cuomo C."/>
            <person name="Didier E."/>
            <person name="Bowers L."/>
            <person name="Young S.K."/>
            <person name="Zeng Q."/>
            <person name="Gargeya S."/>
            <person name="Fitzgerald M."/>
            <person name="Haas B."/>
            <person name="Abouelleil A."/>
            <person name="Alvarado L."/>
            <person name="Arachchi H.M."/>
            <person name="Berlin A."/>
            <person name="Chapman S.B."/>
            <person name="Gearin G."/>
            <person name="Goldberg J."/>
            <person name="Griggs A."/>
            <person name="Gujja S."/>
            <person name="Hansen M."/>
            <person name="Heiman D."/>
            <person name="Howarth C."/>
            <person name="Larimer J."/>
            <person name="Lui A."/>
            <person name="MacDonald P.J.P."/>
            <person name="McCowen C."/>
            <person name="Montmayeur A."/>
            <person name="Murphy C."/>
            <person name="Neiman D."/>
            <person name="Pearson M."/>
            <person name="Priest M."/>
            <person name="Roberts A."/>
            <person name="Saif S."/>
            <person name="Shea T."/>
            <person name="Sisk P."/>
            <person name="Stolte C."/>
            <person name="Sykes S."/>
            <person name="Wortman J."/>
            <person name="Nusbaum C."/>
            <person name="Birren B."/>
        </authorList>
    </citation>
    <scope>NUCLEOTIDE SEQUENCE [LARGE SCALE GENOMIC DNA]</scope>
    <source>
        <strain evidence="16">ATCC 50505</strain>
    </source>
</reference>
<name>L2GLC7_VITCO</name>
<dbReference type="GO" id="GO:0019432">
    <property type="term" value="P:triglyceride biosynthetic process"/>
    <property type="evidence" value="ECO:0007669"/>
    <property type="project" value="TreeGrafter"/>
</dbReference>
<evidence type="ECO:0000256" key="10">
    <source>
        <dbReference type="ARBA" id="ARBA00023209"/>
    </source>
</evidence>
<evidence type="ECO:0000256" key="11">
    <source>
        <dbReference type="ARBA" id="ARBA00023264"/>
    </source>
</evidence>
<feature type="domain" description="Phospholipid/glycerol acyltransferase" evidence="14">
    <location>
        <begin position="121"/>
        <end position="232"/>
    </location>
</feature>
<evidence type="ECO:0000256" key="9">
    <source>
        <dbReference type="ARBA" id="ARBA00023136"/>
    </source>
</evidence>
<dbReference type="Pfam" id="PF01553">
    <property type="entry name" value="Acyltransferase"/>
    <property type="match status" value="1"/>
</dbReference>
<dbReference type="GeneID" id="19882265"/>
<dbReference type="GO" id="GO:0004366">
    <property type="term" value="F:glycerol-3-phosphate O-acyltransferase activity"/>
    <property type="evidence" value="ECO:0007669"/>
    <property type="project" value="TreeGrafter"/>
</dbReference>
<protein>
    <recommendedName>
        <fullName evidence="14">Phospholipid/glycerol acyltransferase domain-containing protein</fullName>
    </recommendedName>
</protein>
<evidence type="ECO:0000256" key="5">
    <source>
        <dbReference type="ARBA" id="ARBA00022679"/>
    </source>
</evidence>
<accession>L2GLC7</accession>
<keyword evidence="11" id="KW-1208">Phospholipid metabolism</keyword>
<comment type="similarity">
    <text evidence="3">Belongs to the 1-acyl-sn-glycerol-3-phosphate acyltransferase family.</text>
</comment>
<dbReference type="OMA" id="NQDFAQR"/>
<dbReference type="SUPFAM" id="SSF69593">
    <property type="entry name" value="Glycerol-3-phosphate (1)-acyltransferase"/>
    <property type="match status" value="1"/>
</dbReference>
<evidence type="ECO:0000256" key="1">
    <source>
        <dbReference type="ARBA" id="ARBA00004370"/>
    </source>
</evidence>
<dbReference type="PANTHER" id="PTHR23063">
    <property type="entry name" value="PHOSPHOLIPID ACYLTRANSFERASE"/>
    <property type="match status" value="1"/>
</dbReference>
<keyword evidence="12" id="KW-0012">Acyltransferase</keyword>
<keyword evidence="9 13" id="KW-0472">Membrane</keyword>
<keyword evidence="16" id="KW-1185">Reference proteome</keyword>
<evidence type="ECO:0000259" key="14">
    <source>
        <dbReference type="SMART" id="SM00563"/>
    </source>
</evidence>
<dbReference type="AlphaFoldDB" id="L2GLC7"/>
<dbReference type="GO" id="GO:0016020">
    <property type="term" value="C:membrane"/>
    <property type="evidence" value="ECO:0007669"/>
    <property type="project" value="UniProtKB-SubCell"/>
</dbReference>
<keyword evidence="7 13" id="KW-1133">Transmembrane helix</keyword>
<dbReference type="OrthoDB" id="202234at2759"/>
<evidence type="ECO:0000256" key="3">
    <source>
        <dbReference type="ARBA" id="ARBA00008655"/>
    </source>
</evidence>
<dbReference type="PANTHER" id="PTHR23063:SF2">
    <property type="entry name" value="GLYCEROL-3-PHOSPHATE ACYLTRANSFERASE 4, ISOFORM D-RELATED"/>
    <property type="match status" value="1"/>
</dbReference>
<dbReference type="GO" id="GO:0008654">
    <property type="term" value="P:phospholipid biosynthetic process"/>
    <property type="evidence" value="ECO:0007669"/>
    <property type="project" value="UniProtKB-KW"/>
</dbReference>
<dbReference type="InterPro" id="IPR045252">
    <property type="entry name" value="LPCAT1-like"/>
</dbReference>
<sequence length="390" mass="46125">MQKAKRTFLHDAVDFVTLGSHSLQRDDFSDCFKPLSPYDLRRGSVPYIFSFFVRYFIIFPIRMTIFTIGMFLIGFLFLYGRYFRNYGVIQDSFIIFNKFTMLVLNCHVTHKGKKKLRNEPHIYVSNHTTFVDYLILSSYKFSHACISEGHSGLFGFIITHILSKNGSIGFKRSDKQDRAQILVKVKEHIHEKKAPMLIFPEGTCVNNESIVLFQKGAFELGTLICPVGIKYKKDMTDPYWNRREHGFTLHLFYLFTRWGIDVEVHWMNPMHKKTTEDPITFSHRVKQAIARKLKLRNTIWNGYFKSSPVLNDREILKNCFISVYLKMKENKLGEEKRKDINEGRYYLLDENIDNTEKDDKVYFDQLSYRKFINECCKEYLRTKALTPQML</sequence>
<keyword evidence="10" id="KW-0594">Phospholipid biosynthesis</keyword>
<proteinExistence type="inferred from homology"/>
<keyword evidence="5" id="KW-0808">Transferase</keyword>
<evidence type="ECO:0000313" key="15">
    <source>
        <dbReference type="EMBL" id="ELA41449.1"/>
    </source>
</evidence>
<dbReference type="STRING" id="993615.L2GLC7"/>
<evidence type="ECO:0000256" key="2">
    <source>
        <dbReference type="ARBA" id="ARBA00005189"/>
    </source>
</evidence>
<dbReference type="CDD" id="cd07991">
    <property type="entry name" value="LPLAT_LPCAT1-like"/>
    <property type="match status" value="1"/>
</dbReference>
<keyword evidence="8" id="KW-0443">Lipid metabolism</keyword>
<feature type="transmembrane region" description="Helical" evidence="13">
    <location>
        <begin position="51"/>
        <end position="80"/>
    </location>
</feature>
<evidence type="ECO:0000313" key="16">
    <source>
        <dbReference type="Proteomes" id="UP000011082"/>
    </source>
</evidence>
<dbReference type="EMBL" id="JH370144">
    <property type="protein sequence ID" value="ELA41449.1"/>
    <property type="molecule type" value="Genomic_DNA"/>
</dbReference>